<dbReference type="EMBL" id="JAQQWK010000011">
    <property type="protein sequence ID" value="KAK8024322.1"/>
    <property type="molecule type" value="Genomic_DNA"/>
</dbReference>
<feature type="compositionally biased region" description="Polar residues" evidence="1">
    <location>
        <begin position="211"/>
        <end position="226"/>
    </location>
</feature>
<proteinExistence type="predicted"/>
<evidence type="ECO:0000313" key="4">
    <source>
        <dbReference type="Proteomes" id="UP001444661"/>
    </source>
</evidence>
<feature type="compositionally biased region" description="Low complexity" evidence="1">
    <location>
        <begin position="274"/>
        <end position="288"/>
    </location>
</feature>
<protein>
    <submittedName>
        <fullName evidence="3">Uncharacterized protein</fullName>
    </submittedName>
</protein>
<keyword evidence="2" id="KW-0472">Membrane</keyword>
<reference evidence="3 4" key="1">
    <citation type="submission" date="2023-01" db="EMBL/GenBank/DDBJ databases">
        <title>Analysis of 21 Apiospora genomes using comparative genomics revels a genus with tremendous synthesis potential of carbohydrate active enzymes and secondary metabolites.</title>
        <authorList>
            <person name="Sorensen T."/>
        </authorList>
    </citation>
    <scope>NUCLEOTIDE SEQUENCE [LARGE SCALE GENOMIC DNA]</scope>
    <source>
        <strain evidence="3 4">CBS 33761</strain>
    </source>
</reference>
<dbReference type="Proteomes" id="UP001444661">
    <property type="component" value="Unassembled WGS sequence"/>
</dbReference>
<keyword evidence="4" id="KW-1185">Reference proteome</keyword>
<evidence type="ECO:0000256" key="2">
    <source>
        <dbReference type="SAM" id="Phobius"/>
    </source>
</evidence>
<feature type="compositionally biased region" description="Basic and acidic residues" evidence="1">
    <location>
        <begin position="302"/>
        <end position="311"/>
    </location>
</feature>
<name>A0ABR1S3N1_9PEZI</name>
<sequence>MAAPITDAPTATANGLPTQVTPFSFNAPGDSCHLSVYCPYLSYWNYLSIPNIFASQNCLGVQTGGRRNVSPAATSRYFRMITSLSDLAPGRQPTKGIDQPWHTRELLVWRGGPRLAPRRSPHEGLPHSQAWCCPSSGWSCATETYVSDWAAPQRLCQSPLSESTTIWMTWDLAYSNNGSDLYTWTARVTSEEPQNEATVFHKVFPLQLTTGVESTTGGQGSPSETAGNEHDASGSSLSKGAIAGISVGSALAVLFILFGMFLLYRRRKKRSPEPESAALQQAQQPQDPWEGKPELDGSAAARPEEAPKTELDAVDAARASTALTASVSELGTLSPRSVGGDGFPSPESRHNHVFEMQG</sequence>
<comment type="caution">
    <text evidence="3">The sequence shown here is derived from an EMBL/GenBank/DDBJ whole genome shotgun (WGS) entry which is preliminary data.</text>
</comment>
<feature type="region of interest" description="Disordered" evidence="1">
    <location>
        <begin position="211"/>
        <end position="235"/>
    </location>
</feature>
<feature type="region of interest" description="Disordered" evidence="1">
    <location>
        <begin position="273"/>
        <end position="317"/>
    </location>
</feature>
<organism evidence="3 4">
    <name type="scientific">Apiospora rasikravindrae</name>
    <dbReference type="NCBI Taxonomy" id="990691"/>
    <lineage>
        <taxon>Eukaryota</taxon>
        <taxon>Fungi</taxon>
        <taxon>Dikarya</taxon>
        <taxon>Ascomycota</taxon>
        <taxon>Pezizomycotina</taxon>
        <taxon>Sordariomycetes</taxon>
        <taxon>Xylariomycetidae</taxon>
        <taxon>Amphisphaeriales</taxon>
        <taxon>Apiosporaceae</taxon>
        <taxon>Apiospora</taxon>
    </lineage>
</organism>
<feature type="region of interest" description="Disordered" evidence="1">
    <location>
        <begin position="332"/>
        <end position="358"/>
    </location>
</feature>
<gene>
    <name evidence="3" type="ORF">PG993_012388</name>
</gene>
<feature type="transmembrane region" description="Helical" evidence="2">
    <location>
        <begin position="241"/>
        <end position="264"/>
    </location>
</feature>
<keyword evidence="2" id="KW-1133">Transmembrane helix</keyword>
<keyword evidence="2" id="KW-0812">Transmembrane</keyword>
<evidence type="ECO:0000313" key="3">
    <source>
        <dbReference type="EMBL" id="KAK8024322.1"/>
    </source>
</evidence>
<evidence type="ECO:0000256" key="1">
    <source>
        <dbReference type="SAM" id="MobiDB-lite"/>
    </source>
</evidence>
<feature type="compositionally biased region" description="Basic and acidic residues" evidence="1">
    <location>
        <begin position="347"/>
        <end position="358"/>
    </location>
</feature>
<accession>A0ABR1S3N1</accession>